<dbReference type="Pfam" id="PF14661">
    <property type="entry name" value="HAUS6_N"/>
    <property type="match status" value="1"/>
</dbReference>
<name>A0A8T0FW17_ARGBR</name>
<evidence type="ECO:0000313" key="3">
    <source>
        <dbReference type="Proteomes" id="UP000807504"/>
    </source>
</evidence>
<organism evidence="2 3">
    <name type="scientific">Argiope bruennichi</name>
    <name type="common">Wasp spider</name>
    <name type="synonym">Aranea bruennichi</name>
    <dbReference type="NCBI Taxonomy" id="94029"/>
    <lineage>
        <taxon>Eukaryota</taxon>
        <taxon>Metazoa</taxon>
        <taxon>Ecdysozoa</taxon>
        <taxon>Arthropoda</taxon>
        <taxon>Chelicerata</taxon>
        <taxon>Arachnida</taxon>
        <taxon>Araneae</taxon>
        <taxon>Araneomorphae</taxon>
        <taxon>Entelegynae</taxon>
        <taxon>Araneoidea</taxon>
        <taxon>Araneidae</taxon>
        <taxon>Argiope</taxon>
    </lineage>
</organism>
<keyword evidence="3" id="KW-1185">Reference proteome</keyword>
<proteinExistence type="predicted"/>
<dbReference type="EMBL" id="JABXBU010000002">
    <property type="protein sequence ID" value="KAF8793760.1"/>
    <property type="molecule type" value="Genomic_DNA"/>
</dbReference>
<evidence type="ECO:0000313" key="2">
    <source>
        <dbReference type="EMBL" id="KAF8793760.1"/>
    </source>
</evidence>
<sequence>MDVHAKQRELFFNNLLILEFDKSAVENEYRVKCDKDMFSLPNQKMFEVVTHFLFEKLNEVSEKEYNLPWPLMDKEQRRQFQKTSVNYLSSIAQTRKYWKQLQIFLDKEKQFWEYLFPIIKENPEMFLLDGAQLKLDIGDFIKEQCSELNEMGSVETKEEKVSLLKYLNIYYIFLKLYEKTFLKGDLLQIKELSNVQKIWSFESNINELKTLHEKLLATVLNIKENNKMLEDRLFLEEISEDLQIFTKECSSWNFSSKSFQDEINTSRLIYTDNITDDVLKTSLFTNDSGLESDYHKTRNIRESWLLEESLDSVTLPETSFLD</sequence>
<reference evidence="2" key="1">
    <citation type="journal article" date="2020" name="bioRxiv">
        <title>Chromosome-level reference genome of the European wasp spider Argiope bruennichi: a resource for studies on range expansion and evolutionary adaptation.</title>
        <authorList>
            <person name="Sheffer M.M."/>
            <person name="Hoppe A."/>
            <person name="Krehenwinkel H."/>
            <person name="Uhl G."/>
            <person name="Kuss A.W."/>
            <person name="Jensen L."/>
            <person name="Jensen C."/>
            <person name="Gillespie R.G."/>
            <person name="Hoff K.J."/>
            <person name="Prost S."/>
        </authorList>
    </citation>
    <scope>NUCLEOTIDE SEQUENCE</scope>
</reference>
<reference evidence="2" key="2">
    <citation type="submission" date="2020-06" db="EMBL/GenBank/DDBJ databases">
        <authorList>
            <person name="Sheffer M."/>
        </authorList>
    </citation>
    <scope>NUCLEOTIDE SEQUENCE</scope>
</reference>
<dbReference type="PANTHER" id="PTHR16151:SF2">
    <property type="entry name" value="HAUS AUGMIN-LIKE COMPLEX SUBUNIT 6"/>
    <property type="match status" value="1"/>
</dbReference>
<dbReference type="GO" id="GO:1990498">
    <property type="term" value="C:mitotic spindle microtubule"/>
    <property type="evidence" value="ECO:0007669"/>
    <property type="project" value="TreeGrafter"/>
</dbReference>
<dbReference type="GO" id="GO:0070652">
    <property type="term" value="C:HAUS complex"/>
    <property type="evidence" value="ECO:0007669"/>
    <property type="project" value="InterPro"/>
</dbReference>
<dbReference type="InterPro" id="IPR028163">
    <property type="entry name" value="HAUS_6_N"/>
</dbReference>
<feature type="domain" description="HAUS augmin-like complex subunit 6 N-terminal" evidence="1">
    <location>
        <begin position="11"/>
        <end position="94"/>
    </location>
</feature>
<dbReference type="Proteomes" id="UP000807504">
    <property type="component" value="Unassembled WGS sequence"/>
</dbReference>
<dbReference type="GO" id="GO:0051225">
    <property type="term" value="P:spindle assembly"/>
    <property type="evidence" value="ECO:0007669"/>
    <property type="project" value="InterPro"/>
</dbReference>
<gene>
    <name evidence="2" type="ORF">HNY73_001802</name>
</gene>
<dbReference type="InterPro" id="IPR026797">
    <property type="entry name" value="HAUS_6"/>
</dbReference>
<dbReference type="PANTHER" id="PTHR16151">
    <property type="entry name" value="HAUS AUGMIN-LIKE COMPLEX SUBUNIT 6"/>
    <property type="match status" value="1"/>
</dbReference>
<comment type="caution">
    <text evidence="2">The sequence shown here is derived from an EMBL/GenBank/DDBJ whole genome shotgun (WGS) entry which is preliminary data.</text>
</comment>
<evidence type="ECO:0000259" key="1">
    <source>
        <dbReference type="Pfam" id="PF14661"/>
    </source>
</evidence>
<accession>A0A8T0FW17</accession>
<dbReference type="AlphaFoldDB" id="A0A8T0FW17"/>
<dbReference type="GO" id="GO:0008017">
    <property type="term" value="F:microtubule binding"/>
    <property type="evidence" value="ECO:0007669"/>
    <property type="project" value="TreeGrafter"/>
</dbReference>
<protein>
    <recommendedName>
        <fullName evidence="1">HAUS augmin-like complex subunit 6 N-terminal domain-containing protein</fullName>
    </recommendedName>
</protein>